<organism evidence="5 6">
    <name type="scientific">Paracraurococcus lichenis</name>
    <dbReference type="NCBI Taxonomy" id="3064888"/>
    <lineage>
        <taxon>Bacteria</taxon>
        <taxon>Pseudomonadati</taxon>
        <taxon>Pseudomonadota</taxon>
        <taxon>Alphaproteobacteria</taxon>
        <taxon>Acetobacterales</taxon>
        <taxon>Roseomonadaceae</taxon>
        <taxon>Paracraurococcus</taxon>
    </lineage>
</organism>
<dbReference type="InterPro" id="IPR015590">
    <property type="entry name" value="Aldehyde_DH_dom"/>
</dbReference>
<dbReference type="EMBL" id="JAUTWS010000068">
    <property type="protein sequence ID" value="MDO9713066.1"/>
    <property type="molecule type" value="Genomic_DNA"/>
</dbReference>
<keyword evidence="6" id="KW-1185">Reference proteome</keyword>
<dbReference type="PANTHER" id="PTHR11699">
    <property type="entry name" value="ALDEHYDE DEHYDROGENASE-RELATED"/>
    <property type="match status" value="1"/>
</dbReference>
<dbReference type="Gene3D" id="3.40.605.10">
    <property type="entry name" value="Aldehyde Dehydrogenase, Chain A, domain 1"/>
    <property type="match status" value="1"/>
</dbReference>
<comment type="similarity">
    <text evidence="3">Belongs to the aldehyde dehydrogenase family.</text>
</comment>
<comment type="caution">
    <text evidence="5">The sequence shown here is derived from an EMBL/GenBank/DDBJ whole genome shotgun (WGS) entry which is preliminary data.</text>
</comment>
<evidence type="ECO:0000313" key="6">
    <source>
        <dbReference type="Proteomes" id="UP001243009"/>
    </source>
</evidence>
<keyword evidence="1 3" id="KW-0560">Oxidoreductase</keyword>
<dbReference type="SUPFAM" id="SSF53720">
    <property type="entry name" value="ALDH-like"/>
    <property type="match status" value="1"/>
</dbReference>
<dbReference type="InterPro" id="IPR016162">
    <property type="entry name" value="Ald_DH_N"/>
</dbReference>
<dbReference type="InterPro" id="IPR016163">
    <property type="entry name" value="Ald_DH_C"/>
</dbReference>
<protein>
    <submittedName>
        <fullName evidence="5">Aldehyde dehydrogenase family protein</fullName>
    </submittedName>
</protein>
<evidence type="ECO:0000256" key="1">
    <source>
        <dbReference type="ARBA" id="ARBA00023002"/>
    </source>
</evidence>
<name>A0ABT9EA30_9PROT</name>
<evidence type="ECO:0000259" key="4">
    <source>
        <dbReference type="Pfam" id="PF00171"/>
    </source>
</evidence>
<dbReference type="RefSeq" id="WP_305107926.1">
    <property type="nucleotide sequence ID" value="NZ_JAUTWS010000068.1"/>
</dbReference>
<proteinExistence type="inferred from homology"/>
<evidence type="ECO:0000313" key="5">
    <source>
        <dbReference type="EMBL" id="MDO9713066.1"/>
    </source>
</evidence>
<dbReference type="Proteomes" id="UP001243009">
    <property type="component" value="Unassembled WGS sequence"/>
</dbReference>
<dbReference type="InterPro" id="IPR016161">
    <property type="entry name" value="Ald_DH/histidinol_DH"/>
</dbReference>
<dbReference type="Gene3D" id="3.40.309.10">
    <property type="entry name" value="Aldehyde Dehydrogenase, Chain A, domain 2"/>
    <property type="match status" value="1"/>
</dbReference>
<feature type="domain" description="Aldehyde dehydrogenase" evidence="4">
    <location>
        <begin position="30"/>
        <end position="494"/>
    </location>
</feature>
<evidence type="ECO:0000256" key="3">
    <source>
        <dbReference type="RuleBase" id="RU003345"/>
    </source>
</evidence>
<sequence length="498" mass="53405">MDLATSHGRLSAAARDFVARKHRLLVDGQWVEARSGKTFAVYDPSNGQQIAAVAEGGAEDIDLAVAAARRAFEDGPWSRLKPTERGKLVWRLGDILEAHAEELAELEALDNGKPIRDARAVDVPFGCELLRYMGGWSTKITGQHIPISAPGDWHAYSIREPVGVVGQIIPWNFPLLMAVWKIAPALAAGCTIVLKPAEQTPLSAIRLGELIQEAGFPPGVVNVITGDGTPGAALAAHPDVDKVAFTGSTDVGKLIVQAAAGNLKKVSLELGGKSPAIVFPDADLSVAIPGAANGIFFNMGQCCTAGSRLFVHERVFDRMMTGLSDEAAKLKIGPGLDPETRIGPLVSEEQFQRVTGFLESGRQQGAEVVTGGKRHGNQGYFVEPTILTRTTPEMKVVREEIFGPVVCAIRYGDDDLDRIAKQGNATEYGLAASIWTRDIGVAHKLARKLKAGSVWINVHNFNDVALPFGGYKQSGWGREMGYEAIELYTETKAVAALL</sequence>
<accession>A0ABT9EA30</accession>
<dbReference type="PROSITE" id="PS00687">
    <property type="entry name" value="ALDEHYDE_DEHYDR_GLU"/>
    <property type="match status" value="1"/>
</dbReference>
<dbReference type="InterPro" id="IPR029510">
    <property type="entry name" value="Ald_DH_CS_GLU"/>
</dbReference>
<evidence type="ECO:0000256" key="2">
    <source>
        <dbReference type="PROSITE-ProRule" id="PRU10007"/>
    </source>
</evidence>
<dbReference type="Pfam" id="PF00171">
    <property type="entry name" value="Aldedh"/>
    <property type="match status" value="1"/>
</dbReference>
<dbReference type="InterPro" id="IPR016160">
    <property type="entry name" value="Ald_DH_CS_CYS"/>
</dbReference>
<gene>
    <name evidence="5" type="ORF">Q7A36_32355</name>
</gene>
<feature type="active site" evidence="2">
    <location>
        <position position="269"/>
    </location>
</feature>
<dbReference type="PROSITE" id="PS00070">
    <property type="entry name" value="ALDEHYDE_DEHYDR_CYS"/>
    <property type="match status" value="1"/>
</dbReference>
<reference evidence="5 6" key="1">
    <citation type="submission" date="2023-08" db="EMBL/GenBank/DDBJ databases">
        <title>The draft genome sequence of Paracraurococcus sp. LOR1-02.</title>
        <authorList>
            <person name="Kingkaew E."/>
            <person name="Tanasupawat S."/>
        </authorList>
    </citation>
    <scope>NUCLEOTIDE SEQUENCE [LARGE SCALE GENOMIC DNA]</scope>
    <source>
        <strain evidence="5 6">LOR1-02</strain>
    </source>
</reference>